<organism evidence="3 4">
    <name type="scientific">Candidatus Staskawiczbacteria bacterium RIFOXYD1_FULL_32_13</name>
    <dbReference type="NCBI Taxonomy" id="1802234"/>
    <lineage>
        <taxon>Bacteria</taxon>
        <taxon>Candidatus Staskawicziibacteriota</taxon>
    </lineage>
</organism>
<protein>
    <submittedName>
        <fullName evidence="3">Uncharacterized protein</fullName>
    </submittedName>
</protein>
<dbReference type="AlphaFoldDB" id="A0A1G2JL68"/>
<keyword evidence="2" id="KW-0472">Membrane</keyword>
<gene>
    <name evidence="3" type="ORF">A2561_00980</name>
</gene>
<proteinExistence type="predicted"/>
<evidence type="ECO:0000256" key="1">
    <source>
        <dbReference type="SAM" id="MobiDB-lite"/>
    </source>
</evidence>
<keyword evidence="2" id="KW-0812">Transmembrane</keyword>
<evidence type="ECO:0000313" key="4">
    <source>
        <dbReference type="Proteomes" id="UP000178935"/>
    </source>
</evidence>
<feature type="region of interest" description="Disordered" evidence="1">
    <location>
        <begin position="1"/>
        <end position="36"/>
    </location>
</feature>
<dbReference type="Proteomes" id="UP000178935">
    <property type="component" value="Unassembled WGS sequence"/>
</dbReference>
<keyword evidence="2" id="KW-1133">Transmembrane helix</keyword>
<accession>A0A1G2JL68</accession>
<comment type="caution">
    <text evidence="3">The sequence shown here is derived from an EMBL/GenBank/DDBJ whole genome shotgun (WGS) entry which is preliminary data.</text>
</comment>
<name>A0A1G2JL68_9BACT</name>
<sequence>MGAKEDAERAMRAYEERKKKRGGGELAENPFDLSDEVKRNLRQGPPERIEDFQIPAEAQEFLNKYIDSYLDKKGSGGKKGKAREEEQPQVHMHIGKDGNVYVDGKKVEKPENVVTKRQLLDEGGAYGIRSMVNQHSRFHGLEKYLMSHIDIEKLDELYQEFSGKAQKLYDAGKLGEEDISDYIRHGLAKSVASMDVFDEFGQKFVFRKGLEEKLGGGNAKSWKRLVPFTKAWKYRKDSEVTKYLDKSMEAFGELYHFFSSVDKPESLKPIENAVETVYSAGLMEAAAGVLFEKGVMDDKKYRSLRKMARGTMKAGSNYVEKNIGDYLSASAQKLAASVFGVFGLGLLITSGMKITGGAVNNSSLLPNAGLSVLAGVLLIIIAILLFKLKRKKKFSVDKKNKKAKKRR</sequence>
<reference evidence="3 4" key="1">
    <citation type="journal article" date="2016" name="Nat. Commun.">
        <title>Thousands of microbial genomes shed light on interconnected biogeochemical processes in an aquifer system.</title>
        <authorList>
            <person name="Anantharaman K."/>
            <person name="Brown C.T."/>
            <person name="Hug L.A."/>
            <person name="Sharon I."/>
            <person name="Castelle C.J."/>
            <person name="Probst A.J."/>
            <person name="Thomas B.C."/>
            <person name="Singh A."/>
            <person name="Wilkins M.J."/>
            <person name="Karaoz U."/>
            <person name="Brodie E.L."/>
            <person name="Williams K.H."/>
            <person name="Hubbard S.S."/>
            <person name="Banfield J.F."/>
        </authorList>
    </citation>
    <scope>NUCLEOTIDE SEQUENCE [LARGE SCALE GENOMIC DNA]</scope>
</reference>
<feature type="transmembrane region" description="Helical" evidence="2">
    <location>
        <begin position="334"/>
        <end position="352"/>
    </location>
</feature>
<evidence type="ECO:0000313" key="3">
    <source>
        <dbReference type="EMBL" id="OGZ87875.1"/>
    </source>
</evidence>
<feature type="transmembrane region" description="Helical" evidence="2">
    <location>
        <begin position="364"/>
        <end position="386"/>
    </location>
</feature>
<feature type="compositionally biased region" description="Basic and acidic residues" evidence="1">
    <location>
        <begin position="1"/>
        <end position="17"/>
    </location>
</feature>
<dbReference type="EMBL" id="MHPU01000036">
    <property type="protein sequence ID" value="OGZ87875.1"/>
    <property type="molecule type" value="Genomic_DNA"/>
</dbReference>
<evidence type="ECO:0000256" key="2">
    <source>
        <dbReference type="SAM" id="Phobius"/>
    </source>
</evidence>